<dbReference type="STRING" id="477974.Daud_1981"/>
<dbReference type="GO" id="GO:0008081">
    <property type="term" value="F:phosphoric diester hydrolase activity"/>
    <property type="evidence" value="ECO:0007669"/>
    <property type="project" value="TreeGrafter"/>
</dbReference>
<dbReference type="InterPro" id="IPR013022">
    <property type="entry name" value="Xyl_isomerase-like_TIM-brl"/>
</dbReference>
<dbReference type="KEGG" id="dau:Daud_1981"/>
<dbReference type="Gene3D" id="3.20.20.150">
    <property type="entry name" value="Divalent-metal-dependent TIM barrel enzymes"/>
    <property type="match status" value="1"/>
</dbReference>
<keyword evidence="3" id="KW-1185">Reference proteome</keyword>
<proteinExistence type="predicted"/>
<evidence type="ECO:0000313" key="2">
    <source>
        <dbReference type="EMBL" id="ACA60472.1"/>
    </source>
</evidence>
<dbReference type="eggNOG" id="COG0648">
    <property type="taxonomic scope" value="Bacteria"/>
</dbReference>
<dbReference type="GO" id="GO:0003677">
    <property type="term" value="F:DNA binding"/>
    <property type="evidence" value="ECO:0007669"/>
    <property type="project" value="InterPro"/>
</dbReference>
<dbReference type="GO" id="GO:0016853">
    <property type="term" value="F:isomerase activity"/>
    <property type="evidence" value="ECO:0007669"/>
    <property type="project" value="UniProtKB-KW"/>
</dbReference>
<dbReference type="InterPro" id="IPR036237">
    <property type="entry name" value="Xyl_isomerase-like_sf"/>
</dbReference>
<accession>B1I648</accession>
<organism evidence="2 3">
    <name type="scientific">Desulforudis audaxviator (strain MP104C)</name>
    <dbReference type="NCBI Taxonomy" id="477974"/>
    <lineage>
        <taxon>Bacteria</taxon>
        <taxon>Bacillati</taxon>
        <taxon>Bacillota</taxon>
        <taxon>Clostridia</taxon>
        <taxon>Thermoanaerobacterales</taxon>
        <taxon>Candidatus Desulforudaceae</taxon>
        <taxon>Candidatus Desulforudis</taxon>
    </lineage>
</organism>
<gene>
    <name evidence="2" type="ordered locus">Daud_1981</name>
</gene>
<keyword evidence="2" id="KW-0413">Isomerase</keyword>
<reference evidence="3" key="1">
    <citation type="submission" date="2007-10" db="EMBL/GenBank/DDBJ databases">
        <title>Complete sequence of chromosome of Desulforudis audaxviator MP104C.</title>
        <authorList>
            <person name="Copeland A."/>
            <person name="Lucas S."/>
            <person name="Lapidus A."/>
            <person name="Barry K."/>
            <person name="Glavina del Rio T."/>
            <person name="Dalin E."/>
            <person name="Tice H."/>
            <person name="Bruce D."/>
            <person name="Pitluck S."/>
            <person name="Lowry S.R."/>
            <person name="Larimer F."/>
            <person name="Land M.L."/>
            <person name="Hauser L."/>
            <person name="Kyrpides N."/>
            <person name="Ivanova N.N."/>
            <person name="Richardson P."/>
        </authorList>
    </citation>
    <scope>NUCLEOTIDE SEQUENCE [LARGE SCALE GENOMIC DNA]</scope>
    <source>
        <strain evidence="3">MP104C</strain>
    </source>
</reference>
<dbReference type="SUPFAM" id="SSF51658">
    <property type="entry name" value="Xylose isomerase-like"/>
    <property type="match status" value="1"/>
</dbReference>
<dbReference type="RefSeq" id="WP_012303047.1">
    <property type="nucleotide sequence ID" value="NC_010424.1"/>
</dbReference>
<evidence type="ECO:0000259" key="1">
    <source>
        <dbReference type="Pfam" id="PF01261"/>
    </source>
</evidence>
<sequence>MEARFGTAGNGESFYAAGHKSSLEAPAWLRGLGLSAYEYQCVRGVNISERTARALGERASENGIALSIHAPYYINLAGEDPVQVAKSKVHLLKSMRAAHWMGASRVVFHPGSVRGDRKGALRRAQAALEAALEEAAREGLDSVNVLPETLGRYSYLGLLDEVLELCRVAPTVIPCIDFGHVHAITGGLMTDREAYAAVLDRVGAALGKDVLRTLHIHFSPVEFTAKGERRHRTLADEGYGPNFGPLAELLVERGLTPTVICESNGTQSEDACTYRDIYREALRRQRM</sequence>
<protein>
    <submittedName>
        <fullName evidence="2">Xylose isomerase domain protein TIM barrel</fullName>
    </submittedName>
</protein>
<dbReference type="OrthoDB" id="9805666at2"/>
<reference evidence="2 3" key="2">
    <citation type="journal article" date="2008" name="Science">
        <title>Environmental genomics reveals a single-species ecosystem deep within Earth.</title>
        <authorList>
            <person name="Chivian D."/>
            <person name="Brodie E.L."/>
            <person name="Alm E.J."/>
            <person name="Culley D.E."/>
            <person name="Dehal P.S."/>
            <person name="Desantis T.Z."/>
            <person name="Gihring T.M."/>
            <person name="Lapidus A."/>
            <person name="Lin L.H."/>
            <person name="Lowry S.R."/>
            <person name="Moser D.P."/>
            <person name="Richardson P.M."/>
            <person name="Southam G."/>
            <person name="Wanger G."/>
            <person name="Pratt L.M."/>
            <person name="Andersen G.L."/>
            <person name="Hazen T.C."/>
            <person name="Brockman F.J."/>
            <person name="Arkin A.P."/>
            <person name="Onstott T.C."/>
        </authorList>
    </citation>
    <scope>NUCLEOTIDE SEQUENCE [LARGE SCALE GENOMIC DNA]</scope>
    <source>
        <strain evidence="2 3">MP104C</strain>
    </source>
</reference>
<dbReference type="InterPro" id="IPR001719">
    <property type="entry name" value="AP_endonuc_2"/>
</dbReference>
<dbReference type="Pfam" id="PF01261">
    <property type="entry name" value="AP_endonuc_2"/>
    <property type="match status" value="1"/>
</dbReference>
<dbReference type="AlphaFoldDB" id="B1I648"/>
<evidence type="ECO:0000313" key="3">
    <source>
        <dbReference type="Proteomes" id="UP000008544"/>
    </source>
</evidence>
<dbReference type="PANTHER" id="PTHR21445:SF0">
    <property type="entry name" value="APURINIC-APYRIMIDINIC ENDONUCLEASE"/>
    <property type="match status" value="1"/>
</dbReference>
<name>B1I648_DESAP</name>
<dbReference type="PANTHER" id="PTHR21445">
    <property type="entry name" value="ENDONUCLEASE IV ENDODEOXYRIBONUCLEASE IV"/>
    <property type="match status" value="1"/>
</dbReference>
<dbReference type="SMART" id="SM00518">
    <property type="entry name" value="AP2Ec"/>
    <property type="match status" value="1"/>
</dbReference>
<dbReference type="EMBL" id="CP000860">
    <property type="protein sequence ID" value="ACA60472.1"/>
    <property type="molecule type" value="Genomic_DNA"/>
</dbReference>
<dbReference type="GO" id="GO:0008270">
    <property type="term" value="F:zinc ion binding"/>
    <property type="evidence" value="ECO:0007669"/>
    <property type="project" value="InterPro"/>
</dbReference>
<dbReference type="GO" id="GO:0003906">
    <property type="term" value="F:DNA-(apurinic or apyrimidinic site) endonuclease activity"/>
    <property type="evidence" value="ECO:0007669"/>
    <property type="project" value="TreeGrafter"/>
</dbReference>
<dbReference type="HOGENOM" id="CLU_068832_0_0_9"/>
<feature type="domain" description="Xylose isomerase-like TIM barrel" evidence="1">
    <location>
        <begin position="28"/>
        <end position="282"/>
    </location>
</feature>
<dbReference type="GO" id="GO:0006284">
    <property type="term" value="P:base-excision repair"/>
    <property type="evidence" value="ECO:0007669"/>
    <property type="project" value="TreeGrafter"/>
</dbReference>
<dbReference type="Proteomes" id="UP000008544">
    <property type="component" value="Chromosome"/>
</dbReference>